<dbReference type="Pfam" id="PF13410">
    <property type="entry name" value="GST_C_2"/>
    <property type="match status" value="1"/>
</dbReference>
<sequence length="312" mass="33754">MTDIVLHNYALSPFSEKIRTTLGLKRIAWRSVDVAPLPPRPLLAALTGGYRRIPVLQIGADIYCDTNAILPALERLQPEPSLYPNDCEGLARGMAFAWERAVLIPTIGVLVHYIGDALPPEFIKDRKEGFLGIDISKPAMAPELPHHLQVLHAQYSWLKSALAAARVRGHDFLFGPTPSVLDLACWQTTFLLRKNSPPEVDVLAGLQGLEAWYDRLAAVGHGHVTPMMPEEALAAAAAARPAPVTHLRPDGDPAGLKPGAAVVVTPDDNARVPVHGTLVAASDAQVVIHRHDSQAGDLHLHFPRLGFDVLPA</sequence>
<dbReference type="InterPro" id="IPR004045">
    <property type="entry name" value="Glutathione_S-Trfase_N"/>
</dbReference>
<keyword evidence="2" id="KW-0614">Plasmid</keyword>
<accession>A0A7T2VY86</accession>
<geneLocation type="plasmid" evidence="2 3">
    <name>unnamed</name>
</geneLocation>
<dbReference type="EMBL" id="CP065667">
    <property type="protein sequence ID" value="QPS05765.1"/>
    <property type="molecule type" value="Genomic_DNA"/>
</dbReference>
<organism evidence="2 3">
    <name type="scientific">Delftia acidovorans</name>
    <name type="common">Pseudomonas acidovorans</name>
    <name type="synonym">Comamonas acidovorans</name>
    <dbReference type="NCBI Taxonomy" id="80866"/>
    <lineage>
        <taxon>Bacteria</taxon>
        <taxon>Pseudomonadati</taxon>
        <taxon>Pseudomonadota</taxon>
        <taxon>Betaproteobacteria</taxon>
        <taxon>Burkholderiales</taxon>
        <taxon>Comamonadaceae</taxon>
        <taxon>Delftia</taxon>
    </lineage>
</organism>
<dbReference type="InterPro" id="IPR036249">
    <property type="entry name" value="Thioredoxin-like_sf"/>
</dbReference>
<evidence type="ECO:0000259" key="1">
    <source>
        <dbReference type="PROSITE" id="PS50404"/>
    </source>
</evidence>
<protein>
    <submittedName>
        <fullName evidence="2">Glutathione S-transferase family protein</fullName>
    </submittedName>
</protein>
<dbReference type="SUPFAM" id="SSF47616">
    <property type="entry name" value="GST C-terminal domain-like"/>
    <property type="match status" value="1"/>
</dbReference>
<dbReference type="GO" id="GO:0016740">
    <property type="term" value="F:transferase activity"/>
    <property type="evidence" value="ECO:0007669"/>
    <property type="project" value="UniProtKB-KW"/>
</dbReference>
<feature type="domain" description="GST N-terminal" evidence="1">
    <location>
        <begin position="2"/>
        <end position="81"/>
    </location>
</feature>
<dbReference type="PROSITE" id="PS50404">
    <property type="entry name" value="GST_NTER"/>
    <property type="match status" value="1"/>
</dbReference>
<dbReference type="InterPro" id="IPR036282">
    <property type="entry name" value="Glutathione-S-Trfase_C_sf"/>
</dbReference>
<dbReference type="Pfam" id="PF13417">
    <property type="entry name" value="GST_N_3"/>
    <property type="match status" value="1"/>
</dbReference>
<name>A0A7T2VY86_DELAC</name>
<evidence type="ECO:0000313" key="2">
    <source>
        <dbReference type="EMBL" id="QPS05765.1"/>
    </source>
</evidence>
<evidence type="ECO:0000313" key="3">
    <source>
        <dbReference type="Proteomes" id="UP000594778"/>
    </source>
</evidence>
<dbReference type="Proteomes" id="UP000594778">
    <property type="component" value="Plasmid unnamed"/>
</dbReference>
<proteinExistence type="predicted"/>
<dbReference type="SUPFAM" id="SSF52833">
    <property type="entry name" value="Thioredoxin-like"/>
    <property type="match status" value="1"/>
</dbReference>
<keyword evidence="2" id="KW-0808">Transferase</keyword>
<dbReference type="AlphaFoldDB" id="A0A7T2VY86"/>
<dbReference type="RefSeq" id="WP_197953204.1">
    <property type="nucleotide sequence ID" value="NZ_CP065667.1"/>
</dbReference>
<dbReference type="Gene3D" id="3.40.30.110">
    <property type="match status" value="2"/>
</dbReference>
<dbReference type="CDD" id="cd00570">
    <property type="entry name" value="GST_N_family"/>
    <property type="match status" value="1"/>
</dbReference>
<gene>
    <name evidence="2" type="ORF">I6G66_00140</name>
</gene>
<reference evidence="2 3" key="1">
    <citation type="submission" date="2020-12" db="EMBL/GenBank/DDBJ databases">
        <title>FDA dAtabase for Regulatory Grade micrObial Sequences (FDA-ARGOS): Supporting development and validation of Infectious Disease Dx tests.</title>
        <authorList>
            <person name="Sproer C."/>
            <person name="Gronow S."/>
            <person name="Severitt S."/>
            <person name="Schroder I."/>
            <person name="Tallon L."/>
            <person name="Sadzewicz L."/>
            <person name="Zhao X."/>
            <person name="Boylan J."/>
            <person name="Ott S."/>
            <person name="Bowen H."/>
            <person name="Vavikolanu K."/>
            <person name="Mehta A."/>
            <person name="Aluvathingal J."/>
            <person name="Nadendla S."/>
            <person name="Lowell S."/>
            <person name="Myers T."/>
            <person name="Yan Y."/>
            <person name="Sichtig H."/>
        </authorList>
    </citation>
    <scope>NUCLEOTIDE SEQUENCE [LARGE SCALE GENOMIC DNA]</scope>
    <source>
        <strain evidence="2 3">FDAARGOS_909</strain>
        <plasmid evidence="2 3">unnamed</plasmid>
    </source>
</reference>